<feature type="compositionally biased region" description="Basic and acidic residues" evidence="1">
    <location>
        <begin position="60"/>
        <end position="73"/>
    </location>
</feature>
<dbReference type="AlphaFoldDB" id="A0A9I9D928"/>
<sequence>MRRRAAGRRQTRPDEGRTAASGSVSSRGRSEMVRPRRMNVGVAKPSTTETETEVEIEAETETRAKEKGWRDGGDVGFAKLKTKKEKENR</sequence>
<evidence type="ECO:0000256" key="1">
    <source>
        <dbReference type="SAM" id="MobiDB-lite"/>
    </source>
</evidence>
<proteinExistence type="predicted"/>
<dbReference type="EnsemblPlants" id="MELO3C014831.2.1">
    <property type="protein sequence ID" value="MELO3C014831.2.1"/>
    <property type="gene ID" value="MELO3C014831.2"/>
</dbReference>
<feature type="compositionally biased region" description="Acidic residues" evidence="1">
    <location>
        <begin position="50"/>
        <end position="59"/>
    </location>
</feature>
<feature type="compositionally biased region" description="Basic residues" evidence="1">
    <location>
        <begin position="1"/>
        <end position="10"/>
    </location>
</feature>
<accession>A0A9I9D928</accession>
<feature type="region of interest" description="Disordered" evidence="1">
    <location>
        <begin position="1"/>
        <end position="89"/>
    </location>
</feature>
<organism evidence="2">
    <name type="scientific">Cucumis melo</name>
    <name type="common">Muskmelon</name>
    <dbReference type="NCBI Taxonomy" id="3656"/>
    <lineage>
        <taxon>Eukaryota</taxon>
        <taxon>Viridiplantae</taxon>
        <taxon>Streptophyta</taxon>
        <taxon>Embryophyta</taxon>
        <taxon>Tracheophyta</taxon>
        <taxon>Spermatophyta</taxon>
        <taxon>Magnoliopsida</taxon>
        <taxon>eudicotyledons</taxon>
        <taxon>Gunneridae</taxon>
        <taxon>Pentapetalae</taxon>
        <taxon>rosids</taxon>
        <taxon>fabids</taxon>
        <taxon>Cucurbitales</taxon>
        <taxon>Cucurbitaceae</taxon>
        <taxon>Benincaseae</taxon>
        <taxon>Cucumis</taxon>
    </lineage>
</organism>
<feature type="compositionally biased region" description="Low complexity" evidence="1">
    <location>
        <begin position="18"/>
        <end position="27"/>
    </location>
</feature>
<dbReference type="Gramene" id="MELO3C014831.2.1">
    <property type="protein sequence ID" value="MELO3C014831.2.1"/>
    <property type="gene ID" value="MELO3C014831.2"/>
</dbReference>
<protein>
    <submittedName>
        <fullName evidence="2">Uncharacterized protein</fullName>
    </submittedName>
</protein>
<reference evidence="2" key="1">
    <citation type="submission" date="2023-03" db="UniProtKB">
        <authorList>
            <consortium name="EnsemblPlants"/>
        </authorList>
    </citation>
    <scope>IDENTIFICATION</scope>
</reference>
<name>A0A9I9D928_CUCME</name>
<evidence type="ECO:0000313" key="2">
    <source>
        <dbReference type="EnsemblPlants" id="MELO3C014831.2.1"/>
    </source>
</evidence>